<feature type="compositionally biased region" description="Basic and acidic residues" evidence="1">
    <location>
        <begin position="973"/>
        <end position="985"/>
    </location>
</feature>
<feature type="region of interest" description="Disordered" evidence="1">
    <location>
        <begin position="682"/>
        <end position="1068"/>
    </location>
</feature>
<feature type="compositionally biased region" description="Low complexity" evidence="1">
    <location>
        <begin position="845"/>
        <end position="873"/>
    </location>
</feature>
<reference evidence="3 4" key="1">
    <citation type="submission" date="2015-05" db="EMBL/GenBank/DDBJ databases">
        <title>Distinctive expansion of gene families associated with plant cell wall degradation and secondary metabolism in the genomes of grapevine trunk pathogens.</title>
        <authorList>
            <person name="Lawrence D.P."/>
            <person name="Travadon R."/>
            <person name="Rolshausen P.E."/>
            <person name="Baumgartner K."/>
        </authorList>
    </citation>
    <scope>NUCLEOTIDE SEQUENCE [LARGE SCALE GENOMIC DNA]</scope>
    <source>
        <strain evidence="3">UCRPC4</strain>
    </source>
</reference>
<dbReference type="OrthoDB" id="3362494at2759"/>
<feature type="compositionally biased region" description="Basic and acidic residues" evidence="1">
    <location>
        <begin position="704"/>
        <end position="715"/>
    </location>
</feature>
<feature type="compositionally biased region" description="Low complexity" evidence="1">
    <location>
        <begin position="429"/>
        <end position="442"/>
    </location>
</feature>
<dbReference type="InterPro" id="IPR012965">
    <property type="entry name" value="Msb1/Mug8_dom"/>
</dbReference>
<feature type="compositionally biased region" description="Low complexity" evidence="1">
    <location>
        <begin position="793"/>
        <end position="807"/>
    </location>
</feature>
<feature type="compositionally biased region" description="Basic and acidic residues" evidence="1">
    <location>
        <begin position="1034"/>
        <end position="1055"/>
    </location>
</feature>
<feature type="region of interest" description="Disordered" evidence="1">
    <location>
        <begin position="562"/>
        <end position="581"/>
    </location>
</feature>
<accession>A0A0G2EFR1</accession>
<dbReference type="Pfam" id="PF08101">
    <property type="entry name" value="Msb1-Mug8_dom"/>
    <property type="match status" value="1"/>
</dbReference>
<reference evidence="3 4" key="2">
    <citation type="submission" date="2015-05" db="EMBL/GenBank/DDBJ databases">
        <authorList>
            <person name="Morales-Cruz A."/>
            <person name="Amrine K.C."/>
            <person name="Cantu D."/>
        </authorList>
    </citation>
    <scope>NUCLEOTIDE SEQUENCE [LARGE SCALE GENOMIC DNA]</scope>
    <source>
        <strain evidence="3">UCRPC4</strain>
    </source>
</reference>
<evidence type="ECO:0000256" key="1">
    <source>
        <dbReference type="SAM" id="MobiDB-lite"/>
    </source>
</evidence>
<proteinExistence type="predicted"/>
<feature type="compositionally biased region" description="Polar residues" evidence="1">
    <location>
        <begin position="569"/>
        <end position="581"/>
    </location>
</feature>
<keyword evidence="4" id="KW-1185">Reference proteome</keyword>
<feature type="compositionally biased region" description="Basic and acidic residues" evidence="1">
    <location>
        <begin position="743"/>
        <end position="756"/>
    </location>
</feature>
<feature type="region of interest" description="Disordered" evidence="1">
    <location>
        <begin position="365"/>
        <end position="469"/>
    </location>
</feature>
<feature type="region of interest" description="Disordered" evidence="1">
    <location>
        <begin position="599"/>
        <end position="621"/>
    </location>
</feature>
<dbReference type="Proteomes" id="UP000053317">
    <property type="component" value="Unassembled WGS sequence"/>
</dbReference>
<protein>
    <submittedName>
        <fullName evidence="3">Putative morphogenesis protein</fullName>
    </submittedName>
</protein>
<feature type="compositionally biased region" description="Polar residues" evidence="1">
    <location>
        <begin position="418"/>
        <end position="428"/>
    </location>
</feature>
<feature type="compositionally biased region" description="Basic and acidic residues" evidence="1">
    <location>
        <begin position="916"/>
        <end position="951"/>
    </location>
</feature>
<evidence type="ECO:0000313" key="3">
    <source>
        <dbReference type="EMBL" id="KKY21717.1"/>
    </source>
</evidence>
<feature type="region of interest" description="Disordered" evidence="1">
    <location>
        <begin position="8"/>
        <end position="29"/>
    </location>
</feature>
<feature type="domain" description="Meiotically up-regulated protein Msb1/Mug8" evidence="2">
    <location>
        <begin position="45"/>
        <end position="524"/>
    </location>
</feature>
<organism evidence="3 4">
    <name type="scientific">Phaeomoniella chlamydospora</name>
    <name type="common">Phaeoacremonium chlamydosporum</name>
    <dbReference type="NCBI Taxonomy" id="158046"/>
    <lineage>
        <taxon>Eukaryota</taxon>
        <taxon>Fungi</taxon>
        <taxon>Dikarya</taxon>
        <taxon>Ascomycota</taxon>
        <taxon>Pezizomycotina</taxon>
        <taxon>Eurotiomycetes</taxon>
        <taxon>Chaetothyriomycetidae</taxon>
        <taxon>Phaeomoniellales</taxon>
        <taxon>Phaeomoniellaceae</taxon>
        <taxon>Phaeomoniella</taxon>
    </lineage>
</organism>
<evidence type="ECO:0000313" key="4">
    <source>
        <dbReference type="Proteomes" id="UP000053317"/>
    </source>
</evidence>
<gene>
    <name evidence="3" type="ORF">UCRPC4_g03484</name>
</gene>
<dbReference type="PANTHER" id="PTHR28093">
    <property type="entry name" value="MORPHOGENESIS-RELATED PROTEIN MSB1"/>
    <property type="match status" value="1"/>
</dbReference>
<comment type="caution">
    <text evidence="3">The sequence shown here is derived from an EMBL/GenBank/DDBJ whole genome shotgun (WGS) entry which is preliminary data.</text>
</comment>
<dbReference type="InterPro" id="IPR037508">
    <property type="entry name" value="Msb1/Mug8"/>
</dbReference>
<name>A0A0G2EFR1_PHACM</name>
<sequence length="1087" mass="119057">MPFLRKVFGKGDGGTKSKKPIPSVTNGAAAPVKPQWTDAWSRTSIHPEEVAELVRGCTVELKARALNMPFLLLPFRPTSDPSATRAFIRNYFSPLSGRNPLRGEALMQELRLTEPMVLASVMKWCWSRLPGGVVTWDSYELFKVGENDSNFARDAFSTFIPISVDSDARTQIIFDFFDLLSAIAAHGKNNGLGGRKLSRFAGWWAFEQVDSGKGFEPGYRSWERAADATSHLFFAYLRSLSPESSKATNGYLKLPLSLQGLLQQTEYPPEPPTLMFNESTKVVMIVDTVSPTPFALLRRVKNFEYRASDRDLQQFSQYDDPVHALTDECRRVLRSISSSNQSDISKASDSTGLKDASWSRFEDIGFGGPLDDTESENGGAYGSSMNRDRPTGLSRSPNSRTNDLGRPTTPSWADFLSTGFTDDQNQRSPAPLLLPPDKVLPPINTVTQRGHSSQSHRRNPEAESDLGPGELASITKVDLDDSFWWVWISSLAGEEPTSRKAVFGRCALIETVIPGTKWLIMEEQVKGAEAAQPAPGAYIAEKKGFFSFASRKNKISRRKSAIKKGLDQPYQSSQTAPTSKVTIGPDQHARIQAAAAALQQRNREQEIPTAETAARRGRADDAVSTKTSSVFTLQPVIMSEASPAMKWASQYDKATIRAKYLGDSLAGRGASTEMLTLPANGLGKSSSAVSLPPADAGRKSPQPPHKDEPVVEEKPPAAMPPSPVIARKPVSSPPTSPPPVPHVEPEKLHAENREVDQAAQIPLPQETPAKEPERIPLPETPVKQPAASAPVQESAPEPAASVPVPSSKQAKSSPEHKKLKKRNQPGFKGIFGNKKATTKEPALTRSPPSDSSAVAAARAALEGKTAAAAAESAPKTSRFGKSKANRAAQVAPPPQRPTQPEVQVAEAEPTAAEQFQTERPRTYRDDEYDQLSRVDTDEREDADREFSKFDQDPLPDQPSFVPQETPEPSPYESHSHMPVDDEPHSQHVPTAIDHAVPEEDEEEDPPRPSTHENSLQREVSPVQVQDRWAQIRKNAAERASRQSEEQSRNTDRTDDGETSGEETIESRVARIKARVAELTGNMEQGKA</sequence>
<dbReference type="EMBL" id="LCWF01000082">
    <property type="protein sequence ID" value="KKY21717.1"/>
    <property type="molecule type" value="Genomic_DNA"/>
</dbReference>
<dbReference type="PANTHER" id="PTHR28093:SF1">
    <property type="entry name" value="MORPHOGENESIS-RELATED PROTEIN MSB1"/>
    <property type="match status" value="1"/>
</dbReference>
<feature type="compositionally biased region" description="Polar residues" evidence="1">
    <location>
        <begin position="393"/>
        <end position="402"/>
    </location>
</feature>
<dbReference type="AlphaFoldDB" id="A0A0G2EFR1"/>
<feature type="compositionally biased region" description="Pro residues" evidence="1">
    <location>
        <begin position="731"/>
        <end position="742"/>
    </location>
</feature>
<feature type="compositionally biased region" description="Polar residues" evidence="1">
    <location>
        <begin position="444"/>
        <end position="453"/>
    </location>
</feature>
<dbReference type="CDD" id="cd04401">
    <property type="entry name" value="RhoGAP_fMSB1"/>
    <property type="match status" value="1"/>
</dbReference>
<evidence type="ECO:0000259" key="2">
    <source>
        <dbReference type="Pfam" id="PF08101"/>
    </source>
</evidence>